<keyword evidence="8" id="KW-0560">Oxidoreductase</keyword>
<keyword evidence="6" id="KW-0223">Dioxygenase</keyword>
<comment type="subcellular location">
    <subcellularLocation>
        <location evidence="3">Endomembrane system</location>
    </subcellularLocation>
    <subcellularLocation>
        <location evidence="2">Membrane</location>
        <topology evidence="2">Single-pass membrane protein</topology>
    </subcellularLocation>
</comment>
<evidence type="ECO:0000256" key="6">
    <source>
        <dbReference type="ARBA" id="ARBA00022964"/>
    </source>
</evidence>
<dbReference type="Gene3D" id="2.60.120.620">
    <property type="entry name" value="q2cbj1_9rhob like domain"/>
    <property type="match status" value="1"/>
</dbReference>
<dbReference type="GO" id="GO:0016020">
    <property type="term" value="C:membrane"/>
    <property type="evidence" value="ECO:0007669"/>
    <property type="project" value="UniProtKB-SubCell"/>
</dbReference>
<dbReference type="PROSITE" id="PS51670">
    <property type="entry name" value="SHKT"/>
    <property type="match status" value="1"/>
</dbReference>
<evidence type="ECO:0000256" key="8">
    <source>
        <dbReference type="ARBA" id="ARBA00023002"/>
    </source>
</evidence>
<protein>
    <recommendedName>
        <fullName evidence="14">Fe2OG dioxygenase domain-containing protein</fullName>
    </recommendedName>
</protein>
<keyword evidence="5" id="KW-0479">Metal-binding</keyword>
<comment type="cofactor">
    <cofactor evidence="1">
        <name>L-ascorbate</name>
        <dbReference type="ChEBI" id="CHEBI:38290"/>
    </cofactor>
</comment>
<dbReference type="SMART" id="SM00702">
    <property type="entry name" value="P4Hc"/>
    <property type="match status" value="1"/>
</dbReference>
<dbReference type="Pfam" id="PF13640">
    <property type="entry name" value="2OG-FeII_Oxy_3"/>
    <property type="match status" value="1"/>
</dbReference>
<gene>
    <name evidence="13" type="ORF">PAUS00366_LOCUS19491</name>
</gene>
<dbReference type="PANTHER" id="PTHR10869">
    <property type="entry name" value="PROLYL 4-HYDROXYLASE ALPHA SUBUNIT"/>
    <property type="match status" value="1"/>
</dbReference>
<evidence type="ECO:0000256" key="10">
    <source>
        <dbReference type="ARBA" id="ARBA00023136"/>
    </source>
</evidence>
<evidence type="ECO:0000256" key="7">
    <source>
        <dbReference type="ARBA" id="ARBA00022989"/>
    </source>
</evidence>
<evidence type="ECO:0000259" key="11">
    <source>
        <dbReference type="PROSITE" id="PS51471"/>
    </source>
</evidence>
<evidence type="ECO:0000256" key="2">
    <source>
        <dbReference type="ARBA" id="ARBA00004167"/>
    </source>
</evidence>
<feature type="domain" description="ShKT" evidence="12">
    <location>
        <begin position="53"/>
        <end position="87"/>
    </location>
</feature>
<evidence type="ECO:0000256" key="1">
    <source>
        <dbReference type="ARBA" id="ARBA00001961"/>
    </source>
</evidence>
<evidence type="ECO:0008006" key="14">
    <source>
        <dbReference type="Google" id="ProtNLM"/>
    </source>
</evidence>
<dbReference type="GO" id="GO:0031418">
    <property type="term" value="F:L-ascorbic acid binding"/>
    <property type="evidence" value="ECO:0007669"/>
    <property type="project" value="InterPro"/>
</dbReference>
<dbReference type="FunFam" id="2.60.120.620:FF:000031">
    <property type="entry name" value="Predicted protein"/>
    <property type="match status" value="1"/>
</dbReference>
<sequence length="340" mass="39207">MPMVSPKPLGDAQEFDSRNAAYYSKTLETLSRAHDYMVDLFRNDTASSFRDECKVRHKSCAFWAAMGECEANPPYMILQCAPVCRTCDKLSFEGRCPYDENAPKVWGPGDLNKMFERLTKEEYYVQRFEPTILSQPPKGPWVITLENVATEDQCKRIIELGLDRGFERSKDVGEIKFDGTFDEVEHDVRTSQNTWCLDECYEDEANQKVLQSVENITGIPDSNSEYWQLLQYEETQHYGYHHDYIPFHLERFFGSRILTVFLYLNDVEEGGGTKFSDLGITVQPKTGRAVVWPSVLDSYPDEKDRRTTHEALPVIKGTKYGANAWIHQRSFKEVFDKGCS</sequence>
<evidence type="ECO:0000313" key="13">
    <source>
        <dbReference type="EMBL" id="CAE0726734.1"/>
    </source>
</evidence>
<evidence type="ECO:0000256" key="3">
    <source>
        <dbReference type="ARBA" id="ARBA00004308"/>
    </source>
</evidence>
<dbReference type="EMBL" id="HBIX01028973">
    <property type="protein sequence ID" value="CAE0726734.1"/>
    <property type="molecule type" value="Transcribed_RNA"/>
</dbReference>
<dbReference type="InterPro" id="IPR044862">
    <property type="entry name" value="Pro_4_hyd_alph_FE2OG_OXY"/>
</dbReference>
<keyword evidence="7" id="KW-1133">Transmembrane helix</keyword>
<dbReference type="PANTHER" id="PTHR10869:SF235">
    <property type="entry name" value="PROCOLLAGEN-PROLINE 4-DIOXYGENASE"/>
    <property type="match status" value="1"/>
</dbReference>
<proteinExistence type="predicted"/>
<dbReference type="GO" id="GO:0004656">
    <property type="term" value="F:procollagen-proline 4-dioxygenase activity"/>
    <property type="evidence" value="ECO:0007669"/>
    <property type="project" value="TreeGrafter"/>
</dbReference>
<keyword evidence="10" id="KW-0472">Membrane</keyword>
<evidence type="ECO:0000256" key="5">
    <source>
        <dbReference type="ARBA" id="ARBA00022723"/>
    </source>
</evidence>
<dbReference type="InterPro" id="IPR045054">
    <property type="entry name" value="P4HA-like"/>
</dbReference>
<dbReference type="InterPro" id="IPR006620">
    <property type="entry name" value="Pro_4_hyd_alph"/>
</dbReference>
<evidence type="ECO:0000256" key="9">
    <source>
        <dbReference type="ARBA" id="ARBA00023004"/>
    </source>
</evidence>
<dbReference type="GO" id="GO:0005506">
    <property type="term" value="F:iron ion binding"/>
    <property type="evidence" value="ECO:0007669"/>
    <property type="project" value="InterPro"/>
</dbReference>
<dbReference type="InterPro" id="IPR003582">
    <property type="entry name" value="ShKT_dom"/>
</dbReference>
<reference evidence="13" key="1">
    <citation type="submission" date="2021-01" db="EMBL/GenBank/DDBJ databases">
        <authorList>
            <person name="Corre E."/>
            <person name="Pelletier E."/>
            <person name="Niang G."/>
            <person name="Scheremetjew M."/>
            <person name="Finn R."/>
            <person name="Kale V."/>
            <person name="Holt S."/>
            <person name="Cochrane G."/>
            <person name="Meng A."/>
            <person name="Brown T."/>
            <person name="Cohen L."/>
        </authorList>
    </citation>
    <scope>NUCLEOTIDE SEQUENCE</scope>
    <source>
        <strain evidence="13">10249 10 AB</strain>
    </source>
</reference>
<dbReference type="GO" id="GO:0005783">
    <property type="term" value="C:endoplasmic reticulum"/>
    <property type="evidence" value="ECO:0007669"/>
    <property type="project" value="TreeGrafter"/>
</dbReference>
<dbReference type="SMART" id="SM00254">
    <property type="entry name" value="ShKT"/>
    <property type="match status" value="1"/>
</dbReference>
<dbReference type="PROSITE" id="PS51471">
    <property type="entry name" value="FE2OG_OXY"/>
    <property type="match status" value="1"/>
</dbReference>
<evidence type="ECO:0000256" key="4">
    <source>
        <dbReference type="ARBA" id="ARBA00022692"/>
    </source>
</evidence>
<dbReference type="InterPro" id="IPR005123">
    <property type="entry name" value="Oxoglu/Fe-dep_dioxygenase_dom"/>
</dbReference>
<dbReference type="AlphaFoldDB" id="A0A7S4EPT4"/>
<evidence type="ECO:0000259" key="12">
    <source>
        <dbReference type="PROSITE" id="PS51670"/>
    </source>
</evidence>
<organism evidence="13">
    <name type="scientific">Pseudo-nitzschia australis</name>
    <dbReference type="NCBI Taxonomy" id="44445"/>
    <lineage>
        <taxon>Eukaryota</taxon>
        <taxon>Sar</taxon>
        <taxon>Stramenopiles</taxon>
        <taxon>Ochrophyta</taxon>
        <taxon>Bacillariophyta</taxon>
        <taxon>Bacillariophyceae</taxon>
        <taxon>Bacillariophycidae</taxon>
        <taxon>Bacillariales</taxon>
        <taxon>Bacillariaceae</taxon>
        <taxon>Pseudo-nitzschia</taxon>
    </lineage>
</organism>
<keyword evidence="9" id="KW-0408">Iron</keyword>
<keyword evidence="4" id="KW-0812">Transmembrane</keyword>
<dbReference type="Pfam" id="PF01549">
    <property type="entry name" value="ShK"/>
    <property type="match status" value="1"/>
</dbReference>
<accession>A0A7S4EPT4</accession>
<feature type="domain" description="Fe2OG dioxygenase" evidence="11">
    <location>
        <begin position="223"/>
        <end position="328"/>
    </location>
</feature>
<name>A0A7S4EPT4_9STRA</name>